<dbReference type="AlphaFoldDB" id="A0A3M7QPA5"/>
<dbReference type="EMBL" id="REGN01005506">
    <property type="protein sequence ID" value="RNA13113.1"/>
    <property type="molecule type" value="Genomic_DNA"/>
</dbReference>
<gene>
    <name evidence="1" type="ORF">BpHYR1_006678</name>
</gene>
<dbReference type="Proteomes" id="UP000276133">
    <property type="component" value="Unassembled WGS sequence"/>
</dbReference>
<name>A0A3M7QPA5_BRAPC</name>
<sequence length="183" mass="21597">MLLQLCESEEIFDAALQLFITKWRAHKSKLIDNFIDYFCREWTTRLKGWFEGYADGVPSKKNALESWNLIIKLESTMTQRHNIGAFLTIVENDIIGRWSRDRHPDNVNREIFYTDFKCDLQLYPAAFQWTSYIKKRKHLSLINIFVSRNCYFVTTKKINNFKKISGQLGRLDSKPVRSDGFAV</sequence>
<dbReference type="OrthoDB" id="119028at2759"/>
<protein>
    <submittedName>
        <fullName evidence="1">Uncharacterized protein</fullName>
    </submittedName>
</protein>
<accession>A0A3M7QPA5</accession>
<reference evidence="1 2" key="1">
    <citation type="journal article" date="2018" name="Sci. Rep.">
        <title>Genomic signatures of local adaptation to the degree of environmental predictability in rotifers.</title>
        <authorList>
            <person name="Franch-Gras L."/>
            <person name="Hahn C."/>
            <person name="Garcia-Roger E.M."/>
            <person name="Carmona M.J."/>
            <person name="Serra M."/>
            <person name="Gomez A."/>
        </authorList>
    </citation>
    <scope>NUCLEOTIDE SEQUENCE [LARGE SCALE GENOMIC DNA]</scope>
    <source>
        <strain evidence="1">HYR1</strain>
    </source>
</reference>
<comment type="caution">
    <text evidence="1">The sequence shown here is derived from an EMBL/GenBank/DDBJ whole genome shotgun (WGS) entry which is preliminary data.</text>
</comment>
<evidence type="ECO:0000313" key="1">
    <source>
        <dbReference type="EMBL" id="RNA13113.1"/>
    </source>
</evidence>
<keyword evidence="2" id="KW-1185">Reference proteome</keyword>
<organism evidence="1 2">
    <name type="scientific">Brachionus plicatilis</name>
    <name type="common">Marine rotifer</name>
    <name type="synonym">Brachionus muelleri</name>
    <dbReference type="NCBI Taxonomy" id="10195"/>
    <lineage>
        <taxon>Eukaryota</taxon>
        <taxon>Metazoa</taxon>
        <taxon>Spiralia</taxon>
        <taxon>Gnathifera</taxon>
        <taxon>Rotifera</taxon>
        <taxon>Eurotatoria</taxon>
        <taxon>Monogononta</taxon>
        <taxon>Pseudotrocha</taxon>
        <taxon>Ploima</taxon>
        <taxon>Brachionidae</taxon>
        <taxon>Brachionus</taxon>
    </lineage>
</organism>
<proteinExistence type="predicted"/>
<evidence type="ECO:0000313" key="2">
    <source>
        <dbReference type="Proteomes" id="UP000276133"/>
    </source>
</evidence>